<keyword evidence="3" id="KW-1185">Reference proteome</keyword>
<proteinExistence type="predicted"/>
<feature type="compositionally biased region" description="Basic and acidic residues" evidence="1">
    <location>
        <begin position="903"/>
        <end position="914"/>
    </location>
</feature>
<dbReference type="EMBL" id="KB446545">
    <property type="protein sequence ID" value="EME39567.1"/>
    <property type="molecule type" value="Genomic_DNA"/>
</dbReference>
<dbReference type="Proteomes" id="UP000016933">
    <property type="component" value="Unassembled WGS sequence"/>
</dbReference>
<reference evidence="2 3" key="2">
    <citation type="journal article" date="2012" name="PLoS Pathog.">
        <title>Diverse lifestyles and strategies of plant pathogenesis encoded in the genomes of eighteen Dothideomycetes fungi.</title>
        <authorList>
            <person name="Ohm R.A."/>
            <person name="Feau N."/>
            <person name="Henrissat B."/>
            <person name="Schoch C.L."/>
            <person name="Horwitz B.A."/>
            <person name="Barry K.W."/>
            <person name="Condon B.J."/>
            <person name="Copeland A.C."/>
            <person name="Dhillon B."/>
            <person name="Glaser F."/>
            <person name="Hesse C.N."/>
            <person name="Kosti I."/>
            <person name="LaButti K."/>
            <person name="Lindquist E.A."/>
            <person name="Lucas S."/>
            <person name="Salamov A.A."/>
            <person name="Bradshaw R.E."/>
            <person name="Ciuffetti L."/>
            <person name="Hamelin R.C."/>
            <person name="Kema G.H.J."/>
            <person name="Lawrence C."/>
            <person name="Scott J.A."/>
            <person name="Spatafora J.W."/>
            <person name="Turgeon B.G."/>
            <person name="de Wit P.J.G.M."/>
            <person name="Zhong S."/>
            <person name="Goodwin S.B."/>
            <person name="Grigoriev I.V."/>
        </authorList>
    </citation>
    <scope>NUCLEOTIDE SEQUENCE [LARGE SCALE GENOMIC DNA]</scope>
    <source>
        <strain evidence="3">NZE10 / CBS 128990</strain>
    </source>
</reference>
<feature type="compositionally biased region" description="Basic residues" evidence="1">
    <location>
        <begin position="1269"/>
        <end position="1280"/>
    </location>
</feature>
<evidence type="ECO:0000313" key="2">
    <source>
        <dbReference type="EMBL" id="EME39567.1"/>
    </source>
</evidence>
<evidence type="ECO:0000256" key="1">
    <source>
        <dbReference type="SAM" id="MobiDB-lite"/>
    </source>
</evidence>
<feature type="compositionally biased region" description="Basic residues" evidence="1">
    <location>
        <begin position="745"/>
        <end position="758"/>
    </location>
</feature>
<feature type="region of interest" description="Disordered" evidence="1">
    <location>
        <begin position="1249"/>
        <end position="1287"/>
    </location>
</feature>
<reference evidence="3" key="1">
    <citation type="journal article" date="2012" name="PLoS Genet.">
        <title>The genomes of the fungal plant pathogens Cladosporium fulvum and Dothistroma septosporum reveal adaptation to different hosts and lifestyles but also signatures of common ancestry.</title>
        <authorList>
            <person name="de Wit P.J.G.M."/>
            <person name="van der Burgt A."/>
            <person name="Oekmen B."/>
            <person name="Stergiopoulos I."/>
            <person name="Abd-Elsalam K.A."/>
            <person name="Aerts A.L."/>
            <person name="Bahkali A.H."/>
            <person name="Beenen H.G."/>
            <person name="Chettri P."/>
            <person name="Cox M.P."/>
            <person name="Datema E."/>
            <person name="de Vries R.P."/>
            <person name="Dhillon B."/>
            <person name="Ganley A.R."/>
            <person name="Griffiths S.A."/>
            <person name="Guo Y."/>
            <person name="Hamelin R.C."/>
            <person name="Henrissat B."/>
            <person name="Kabir M.S."/>
            <person name="Jashni M.K."/>
            <person name="Kema G."/>
            <person name="Klaubauf S."/>
            <person name="Lapidus A."/>
            <person name="Levasseur A."/>
            <person name="Lindquist E."/>
            <person name="Mehrabi R."/>
            <person name="Ohm R.A."/>
            <person name="Owen T.J."/>
            <person name="Salamov A."/>
            <person name="Schwelm A."/>
            <person name="Schijlen E."/>
            <person name="Sun H."/>
            <person name="van den Burg H.A."/>
            <person name="van Ham R.C.H.J."/>
            <person name="Zhang S."/>
            <person name="Goodwin S.B."/>
            <person name="Grigoriev I.V."/>
            <person name="Collemare J."/>
            <person name="Bradshaw R.E."/>
        </authorList>
    </citation>
    <scope>NUCLEOTIDE SEQUENCE [LARGE SCALE GENOMIC DNA]</scope>
    <source>
        <strain evidence="3">NZE10 / CBS 128990</strain>
    </source>
</reference>
<feature type="compositionally biased region" description="Polar residues" evidence="1">
    <location>
        <begin position="1329"/>
        <end position="1340"/>
    </location>
</feature>
<gene>
    <name evidence="2" type="ORF">DOTSEDRAFT_75280</name>
</gene>
<accession>M2XJD0</accession>
<feature type="compositionally biased region" description="Basic and acidic residues" evidence="1">
    <location>
        <begin position="199"/>
        <end position="214"/>
    </location>
</feature>
<feature type="compositionally biased region" description="Polar residues" evidence="1">
    <location>
        <begin position="830"/>
        <end position="843"/>
    </location>
</feature>
<organism evidence="2 3">
    <name type="scientific">Dothistroma septosporum (strain NZE10 / CBS 128990)</name>
    <name type="common">Red band needle blight fungus</name>
    <name type="synonym">Mycosphaerella pini</name>
    <dbReference type="NCBI Taxonomy" id="675120"/>
    <lineage>
        <taxon>Eukaryota</taxon>
        <taxon>Fungi</taxon>
        <taxon>Dikarya</taxon>
        <taxon>Ascomycota</taxon>
        <taxon>Pezizomycotina</taxon>
        <taxon>Dothideomycetes</taxon>
        <taxon>Dothideomycetidae</taxon>
        <taxon>Mycosphaerellales</taxon>
        <taxon>Mycosphaerellaceae</taxon>
        <taxon>Dothistroma</taxon>
    </lineage>
</organism>
<dbReference type="OMA" id="PGWPGWE"/>
<feature type="compositionally biased region" description="Polar residues" evidence="1">
    <location>
        <begin position="701"/>
        <end position="720"/>
    </location>
</feature>
<feature type="compositionally biased region" description="Polar residues" evidence="1">
    <location>
        <begin position="995"/>
        <end position="1006"/>
    </location>
</feature>
<protein>
    <submittedName>
        <fullName evidence="2">Uncharacterized protein</fullName>
    </submittedName>
</protein>
<feature type="region of interest" description="Disordered" evidence="1">
    <location>
        <begin position="1060"/>
        <end position="1101"/>
    </location>
</feature>
<feature type="compositionally biased region" description="Gly residues" evidence="1">
    <location>
        <begin position="1347"/>
        <end position="1358"/>
    </location>
</feature>
<feature type="region of interest" description="Disordered" evidence="1">
    <location>
        <begin position="593"/>
        <end position="628"/>
    </location>
</feature>
<feature type="region of interest" description="Disordered" evidence="1">
    <location>
        <begin position="143"/>
        <end position="236"/>
    </location>
</feature>
<feature type="compositionally biased region" description="Low complexity" evidence="1">
    <location>
        <begin position="790"/>
        <end position="800"/>
    </location>
</feature>
<dbReference type="OrthoDB" id="5341904at2759"/>
<dbReference type="eggNOG" id="ENOG502SWU4">
    <property type="taxonomic scope" value="Eukaryota"/>
</dbReference>
<dbReference type="HOGENOM" id="CLU_263506_0_0_1"/>
<feature type="compositionally biased region" description="Polar residues" evidence="1">
    <location>
        <begin position="226"/>
        <end position="236"/>
    </location>
</feature>
<dbReference type="STRING" id="675120.M2XJD0"/>
<evidence type="ECO:0000313" key="3">
    <source>
        <dbReference type="Proteomes" id="UP000016933"/>
    </source>
</evidence>
<feature type="region of interest" description="Disordered" evidence="1">
    <location>
        <begin position="653"/>
        <end position="968"/>
    </location>
</feature>
<feature type="compositionally biased region" description="Basic and acidic residues" evidence="1">
    <location>
        <begin position="1060"/>
        <end position="1072"/>
    </location>
</feature>
<feature type="region of interest" description="Disordered" evidence="1">
    <location>
        <begin position="298"/>
        <end position="324"/>
    </location>
</feature>
<feature type="region of interest" description="Disordered" evidence="1">
    <location>
        <begin position="1329"/>
        <end position="1367"/>
    </location>
</feature>
<name>M2XJD0_DOTSN</name>
<feature type="compositionally biased region" description="Basic and acidic residues" evidence="1">
    <location>
        <begin position="811"/>
        <end position="827"/>
    </location>
</feature>
<feature type="region of interest" description="Disordered" evidence="1">
    <location>
        <begin position="1"/>
        <end position="33"/>
    </location>
</feature>
<sequence>MPSMGFRSNRPARLDSRTNSNNNDDHDDMSLRSPNRQSIHQLTHQQLVTRQRQLLLRQKSDHFADGKDIAHSLTRTTSSPYMHKTLDPKASTSSVNTIVNSIESKIERVDVGRAIELLQELKKSATADELVALHRALLPVKEDKPTQAPQLPPIEELAYTSVPTDRTRSSIPPGLATRNGSYTDPLRKPSEPALAKSSSVDRKDSWFPDVDRRTSRTASPERLSTPPEQTSYQGGAYQTGTLRITNGAASPEPGVISKWAMEIEQRDEKPGVEVSPLKKVPSPLRKRMTMAILSPLKSQDEANSSARRKRTAMAANPEGNNQLEAAPAPILPKLHFARSKDDLDTTSLRASMIGLNTNPTPGQLLPTLASLDFTKDLEAPQVVEPRAQSFDFGAGERSSIRKELQLDPPLQRHSFQHITTESTEDVSRFQQRWGHRASHLSNDYTSDGGITQSPYEEKRGLLDFATRLSTVCDEDEGEAEGVRGDRDSHADTLNKLTGGIDQPEVGVATSSDEAGLSSDSPCARPGKVIRKADSGYCSDVSAATLPHISTCQRGTEVVIAPTGTKLSQEPRLPSIEPAVTNTKESGIQVQDNVPLADTNNLPTFAEMSGPQSDANMSSSSKEGPKKSPLALFRPKAARSKSFTVLNVQKGAVSVEDVSRSSTFQSSDDAPPPLNHKKSKKLQKSMPESVRHQRKKTMDSIKASQVVQTETSDASNEQSSDPDGFIGCQPNDVRPQEGDDGTSLFSRKRGKSFGRKRSKTVTDTTEEVSPPPSGANTPVSSSHRHRRRSKSIASIPAISAPVSRQPSEDVTSAERQEANELPTLRRDLPLSTHSNFASVAQALTSHPPDTFTETARSAAAARRQHKRYYSMHRASSDGASLTGGSSVPGLPVSPNADQPSSAKETTEPETPRKQIESSIVAGPVAVGSNTSVEDRFPGWEGKPATNIASESPTYLQPPHTPRLRNNSVPALPELPADIAAKVAKADEMVAKKLKNSPRSSPIGSTRSSIDHHDGKKFFNPAKKQASPKDQARQAALDKLTASYDRKFDEQKADLSVKELTLKKPSDQGARRSIDGSIKLRHPQKQPVPTSPTHDSRHPGWPGWEKQSSLWRERREAMAEPVTFEESMSAHAQTVPTFEADSPSIVVSRYITPLTAENVKTASNAANGGDSPTESYAQEYSDLIVSDLEDSPAKPDMYRPDSAFSGNMTSATFVTVQPAYDDRPVRADIPRSDTTLSSSCTTTTTTVCSTTSWAGSTNSSTTASSVSSQFRHGRTKSGHFKAFRPTDAAQAERSRALSVARRSAYLASTESLGHSRNESLDLPALPRSKTDLTSLKNRSSESVLDRYSGGHGHGAFGGSAGTRSSKELRDGKCTMGGQFGLDLSDVPMFLSKV</sequence>
<feature type="region of interest" description="Disordered" evidence="1">
    <location>
        <begin position="990"/>
        <end position="1036"/>
    </location>
</feature>
<feature type="compositionally biased region" description="Low complexity" evidence="1">
    <location>
        <begin position="1249"/>
        <end position="1266"/>
    </location>
</feature>
<feature type="compositionally biased region" description="Polar residues" evidence="1">
    <location>
        <begin position="593"/>
        <end position="602"/>
    </location>
</feature>